<sequence>MRVLVSVDMEGIAGVVDGVDVRPGESEYERNRELMTAEANAAVRGVFAHAGSAEVLVSDAHARFRNLLPERLDRRARLLRGKPKQWGMLAGIESGVDAVVFVGYHGKAGSAQSVLAHTVNGGVFADVRCNGTSLGEIGLNAALAAHHQAVPVLVAGDDTVAAEAGGIVPGIHAVVVKRALGARAAESLHPEEACARIEAGVPDALRDRAAVRPPRFGDQVQLEIDVLSPGMTELALLIPGMERLDGCTLRYQAADFPTAYRLVQLVSVLGSS</sequence>
<evidence type="ECO:0000313" key="2">
    <source>
        <dbReference type="Proteomes" id="UP001595699"/>
    </source>
</evidence>
<organism evidence="1 2">
    <name type="scientific">Tenggerimyces flavus</name>
    <dbReference type="NCBI Taxonomy" id="1708749"/>
    <lineage>
        <taxon>Bacteria</taxon>
        <taxon>Bacillati</taxon>
        <taxon>Actinomycetota</taxon>
        <taxon>Actinomycetes</taxon>
        <taxon>Propionibacteriales</taxon>
        <taxon>Nocardioidaceae</taxon>
        <taxon>Tenggerimyces</taxon>
    </lineage>
</organism>
<dbReference type="EMBL" id="JBHRZH010000006">
    <property type="protein sequence ID" value="MFC3761257.1"/>
    <property type="molecule type" value="Genomic_DNA"/>
</dbReference>
<dbReference type="Gene3D" id="3.40.50.10780">
    <property type="entry name" value="Dipeptide transport protein"/>
    <property type="match status" value="1"/>
</dbReference>
<protein>
    <submittedName>
        <fullName evidence="1">M55 family metallopeptidase</fullName>
    </submittedName>
</protein>
<accession>A0ABV7Y8R8</accession>
<evidence type="ECO:0000313" key="1">
    <source>
        <dbReference type="EMBL" id="MFC3761257.1"/>
    </source>
</evidence>
<gene>
    <name evidence="1" type="ORF">ACFOUW_10430</name>
</gene>
<dbReference type="Gene3D" id="3.30.1360.130">
    <property type="entry name" value="Dipeptide transport protein"/>
    <property type="match status" value="1"/>
</dbReference>
<keyword evidence="2" id="KW-1185">Reference proteome</keyword>
<reference evidence="2" key="1">
    <citation type="journal article" date="2019" name="Int. J. Syst. Evol. Microbiol.">
        <title>The Global Catalogue of Microorganisms (GCM) 10K type strain sequencing project: providing services to taxonomists for standard genome sequencing and annotation.</title>
        <authorList>
            <consortium name="The Broad Institute Genomics Platform"/>
            <consortium name="The Broad Institute Genome Sequencing Center for Infectious Disease"/>
            <person name="Wu L."/>
            <person name="Ma J."/>
        </authorList>
    </citation>
    <scope>NUCLEOTIDE SEQUENCE [LARGE SCALE GENOMIC DNA]</scope>
    <source>
        <strain evidence="2">CGMCC 4.7241</strain>
    </source>
</reference>
<dbReference type="PIRSF" id="PIRSF015853">
    <property type="entry name" value="Pep_DppA"/>
    <property type="match status" value="1"/>
</dbReference>
<comment type="caution">
    <text evidence="1">The sequence shown here is derived from an EMBL/GenBank/DDBJ whole genome shotgun (WGS) entry which is preliminary data.</text>
</comment>
<proteinExistence type="predicted"/>
<dbReference type="InterPro" id="IPR036177">
    <property type="entry name" value="Peptidase_M55_sf"/>
</dbReference>
<dbReference type="RefSeq" id="WP_205117470.1">
    <property type="nucleotide sequence ID" value="NZ_JAFBCM010000001.1"/>
</dbReference>
<dbReference type="SUPFAM" id="SSF63992">
    <property type="entry name" value="Dipeptide transport protein"/>
    <property type="match status" value="1"/>
</dbReference>
<dbReference type="InterPro" id="IPR007035">
    <property type="entry name" value="Peptidase_M55"/>
</dbReference>
<dbReference type="Pfam" id="PF04951">
    <property type="entry name" value="Peptidase_M55"/>
    <property type="match status" value="1"/>
</dbReference>
<dbReference type="CDD" id="cd08663">
    <property type="entry name" value="DAP_dppA_1"/>
    <property type="match status" value="1"/>
</dbReference>
<dbReference type="InterPro" id="IPR027476">
    <property type="entry name" value="DppA_N"/>
</dbReference>
<name>A0ABV7Y8R8_9ACTN</name>
<dbReference type="Proteomes" id="UP001595699">
    <property type="component" value="Unassembled WGS sequence"/>
</dbReference>